<dbReference type="GeneID" id="97483604"/>
<evidence type="ECO:0000313" key="6">
    <source>
        <dbReference type="Proteomes" id="UP000037395"/>
    </source>
</evidence>
<feature type="domain" description="Carrier" evidence="3">
    <location>
        <begin position="496"/>
        <end position="571"/>
    </location>
</feature>
<dbReference type="Gene3D" id="3.40.50.12780">
    <property type="entry name" value="N-terminal domain of ligase-like"/>
    <property type="match status" value="1"/>
</dbReference>
<comment type="caution">
    <text evidence="5">The sequence shown here is derived from an EMBL/GenBank/DDBJ whole genome shotgun (WGS) entry which is preliminary data.</text>
</comment>
<dbReference type="PANTHER" id="PTHR45527:SF1">
    <property type="entry name" value="FATTY ACID SYNTHASE"/>
    <property type="match status" value="1"/>
</dbReference>
<keyword evidence="1" id="KW-0596">Phosphopantetheine</keyword>
<proteinExistence type="predicted"/>
<evidence type="ECO:0000313" key="5">
    <source>
        <dbReference type="EMBL" id="OEV34265.1"/>
    </source>
</evidence>
<dbReference type="Proteomes" id="UP000610124">
    <property type="component" value="Unassembled WGS sequence"/>
</dbReference>
<evidence type="ECO:0000313" key="4">
    <source>
        <dbReference type="EMBL" id="GGU56901.1"/>
    </source>
</evidence>
<protein>
    <recommendedName>
        <fullName evidence="3">Carrier domain-containing protein</fullName>
    </recommendedName>
</protein>
<reference evidence="5" key="4">
    <citation type="submission" date="2016-08" db="EMBL/GenBank/DDBJ databases">
        <title>Sequencing, Assembly and Comparative Genomics of S. aureofaciens ATCC 10762.</title>
        <authorList>
            <person name="Gradnigo J.S."/>
            <person name="Johnson N."/>
            <person name="Somerville G.A."/>
        </authorList>
    </citation>
    <scope>NUCLEOTIDE SEQUENCE [LARGE SCALE GENOMIC DNA]</scope>
    <source>
        <strain evidence="5">ATCC 10762</strain>
    </source>
</reference>
<dbReference type="SUPFAM" id="SSF47336">
    <property type="entry name" value="ACP-like"/>
    <property type="match status" value="1"/>
</dbReference>
<keyword evidence="6" id="KW-1185">Reference proteome</keyword>
<dbReference type="Gene3D" id="3.30.300.30">
    <property type="match status" value="1"/>
</dbReference>
<dbReference type="GO" id="GO:0005737">
    <property type="term" value="C:cytoplasm"/>
    <property type="evidence" value="ECO:0007669"/>
    <property type="project" value="TreeGrafter"/>
</dbReference>
<reference evidence="5 6" key="2">
    <citation type="submission" date="2014-07" db="EMBL/GenBank/DDBJ databases">
        <authorList>
            <person name="Zhang J.E."/>
            <person name="Yang H."/>
            <person name="Guo J."/>
            <person name="Deng Z."/>
            <person name="Luo H."/>
            <person name="Luo M."/>
            <person name="Zhao B."/>
        </authorList>
    </citation>
    <scope>NUCLEOTIDE SEQUENCE [LARGE SCALE GENOMIC DNA]</scope>
    <source>
        <strain evidence="5">ATCC 10762</strain>
        <strain evidence="6">ATCC 10762 / DSM 40127 / CCM 3239 / JCM 4008 / LMG 5968 / NBRC 12843 / NCIMB 8234 / A-377</strain>
    </source>
</reference>
<dbReference type="PROSITE" id="PS00012">
    <property type="entry name" value="PHOSPHOPANTETHEINE"/>
    <property type="match status" value="1"/>
</dbReference>
<dbReference type="GO" id="GO:0043041">
    <property type="term" value="P:amino acid activation for nonribosomal peptide biosynthetic process"/>
    <property type="evidence" value="ECO:0007669"/>
    <property type="project" value="TreeGrafter"/>
</dbReference>
<organism evidence="5 6">
    <name type="scientific">Kitasatospora aureofaciens</name>
    <name type="common">Streptomyces aureofaciens</name>
    <dbReference type="NCBI Taxonomy" id="1894"/>
    <lineage>
        <taxon>Bacteria</taxon>
        <taxon>Bacillati</taxon>
        <taxon>Actinomycetota</taxon>
        <taxon>Actinomycetes</taxon>
        <taxon>Kitasatosporales</taxon>
        <taxon>Streptomycetaceae</taxon>
        <taxon>Kitasatospora</taxon>
    </lineage>
</organism>
<dbReference type="AlphaFoldDB" id="A0A1E7N0R2"/>
<reference evidence="4" key="5">
    <citation type="submission" date="2020-09" db="EMBL/GenBank/DDBJ databases">
        <authorList>
            <person name="Sun Q."/>
            <person name="Ohkuma M."/>
        </authorList>
    </citation>
    <scope>NUCLEOTIDE SEQUENCE</scope>
    <source>
        <strain evidence="4">JCM 4434</strain>
    </source>
</reference>
<dbReference type="PROSITE" id="PS50075">
    <property type="entry name" value="CARRIER"/>
    <property type="match status" value="1"/>
</dbReference>
<dbReference type="Proteomes" id="UP000037395">
    <property type="component" value="Unassembled WGS sequence"/>
</dbReference>
<dbReference type="OrthoDB" id="4477213at2"/>
<dbReference type="Gene3D" id="3.40.50.1820">
    <property type="entry name" value="alpha/beta hydrolase"/>
    <property type="match status" value="1"/>
</dbReference>
<name>A0A1E7N0R2_KITAU</name>
<dbReference type="InterPro" id="IPR042099">
    <property type="entry name" value="ANL_N_sf"/>
</dbReference>
<reference evidence="4" key="1">
    <citation type="journal article" date="2014" name="Int. J. Syst. Evol. Microbiol.">
        <title>Complete genome sequence of Corynebacterium casei LMG S-19264T (=DSM 44701T), isolated from a smear-ripened cheese.</title>
        <authorList>
            <consortium name="US DOE Joint Genome Institute (JGI-PGF)"/>
            <person name="Walter F."/>
            <person name="Albersmeier A."/>
            <person name="Kalinowski J."/>
            <person name="Ruckert C."/>
        </authorList>
    </citation>
    <scope>NUCLEOTIDE SEQUENCE</scope>
    <source>
        <strain evidence="4">JCM 4434</strain>
    </source>
</reference>
<dbReference type="InterPro" id="IPR025110">
    <property type="entry name" value="AMP-bd_C"/>
</dbReference>
<dbReference type="GO" id="GO:0031177">
    <property type="term" value="F:phosphopantetheine binding"/>
    <property type="evidence" value="ECO:0007669"/>
    <property type="project" value="TreeGrafter"/>
</dbReference>
<evidence type="ECO:0000259" key="3">
    <source>
        <dbReference type="PROSITE" id="PS50075"/>
    </source>
</evidence>
<dbReference type="GO" id="GO:0044550">
    <property type="term" value="P:secondary metabolite biosynthetic process"/>
    <property type="evidence" value="ECO:0007669"/>
    <property type="project" value="TreeGrafter"/>
</dbReference>
<dbReference type="Pfam" id="PF13193">
    <property type="entry name" value="AMP-binding_C"/>
    <property type="match status" value="1"/>
</dbReference>
<dbReference type="InterPro" id="IPR009081">
    <property type="entry name" value="PP-bd_ACP"/>
</dbReference>
<dbReference type="InterPro" id="IPR006162">
    <property type="entry name" value="Ppantetheine_attach_site"/>
</dbReference>
<dbReference type="EMBL" id="BMUB01000001">
    <property type="protein sequence ID" value="GGU56901.1"/>
    <property type="molecule type" value="Genomic_DNA"/>
</dbReference>
<accession>A0A8H9LGM7</accession>
<gene>
    <name evidence="4" type="ORF">GCM10010502_04150</name>
    <name evidence="5" type="ORF">HS99_0036680</name>
</gene>
<reference evidence="6" key="3">
    <citation type="submission" date="2016-08" db="EMBL/GenBank/DDBJ databases">
        <title>Sequencing, assembly and comparative genomics of S. aureofaciens ATCC 10762.</title>
        <authorList>
            <person name="Gradnigo J.S."/>
            <person name="Johnson N."/>
            <person name="Somerville G.A."/>
        </authorList>
    </citation>
    <scope>NUCLEOTIDE SEQUENCE [LARGE SCALE GENOMIC DNA]</scope>
    <source>
        <strain evidence="6">ATCC 10762 / DSM 40127 / CCM 3239 / JCM 4008 / LMG 5968 / NBRC 12843 / NCIMB 8234 / A-377</strain>
    </source>
</reference>
<evidence type="ECO:0000256" key="2">
    <source>
        <dbReference type="ARBA" id="ARBA00022553"/>
    </source>
</evidence>
<dbReference type="InterPro" id="IPR045851">
    <property type="entry name" value="AMP-bd_C_sf"/>
</dbReference>
<dbReference type="InterPro" id="IPR029058">
    <property type="entry name" value="AB_hydrolase_fold"/>
</dbReference>
<sequence length="581" mass="61072">MSHTSILDRWADQVEHRAAEPALATAGRDWSHRELAELATGLRARLAEGTGPVLVACADPVPVVAAILACAATGRAFAPVDTRQPAARWTALLADLRPGTVLADAAGRAALAAAGQGELPLLETESVTGLPWTADHWRGLDGPDAGYVYFTSGTTGRPKGILGSFEAVAHFLDWEIAEFGIAPGTRVSMLTSPGFDAFLRDALVPLCAGGTAVVPSPGAVPVGAALGDWLTEQRIELLHCVPTVFRTLRAAGLTAGSLPRLRAALLAGEPVRPADITWWRGLFGADKELVNLYGPSETTMTKVFRRLTAEDAEAETVPAGCPMPGVEVRVLVAGRPVTEAIGEIEIRTPFPLRGYLGGTPGGFAGPDRYRTGDLGRLRADGALEVLGRRDQQVKVHGARVELGEIEDGLRRHPGVADVCAALVEETDGEPVLCAYLVAEGVTDEELRGHAAETLPALARPALYLRLSAIPRTLSGKADRRALPSPAAARAGHTGEQPLEGLEAGIAELWRELLHVPSVGRHDDFALLGGDSLGIARLLDGLRTRFGVEVPLRVYVGAPTVAGLAAAVAASRDGARPDGERR</sequence>
<dbReference type="InterPro" id="IPR036736">
    <property type="entry name" value="ACP-like_sf"/>
</dbReference>
<dbReference type="Pfam" id="PF00550">
    <property type="entry name" value="PP-binding"/>
    <property type="match status" value="1"/>
</dbReference>
<dbReference type="RefSeq" id="WP_030550821.1">
    <property type="nucleotide sequence ID" value="NZ_BMUB01000001.1"/>
</dbReference>
<dbReference type="EMBL" id="JPRF03000051">
    <property type="protein sequence ID" value="OEV34265.1"/>
    <property type="molecule type" value="Genomic_DNA"/>
</dbReference>
<dbReference type="InterPro" id="IPR000873">
    <property type="entry name" value="AMP-dep_synth/lig_dom"/>
</dbReference>
<keyword evidence="2" id="KW-0597">Phosphoprotein</keyword>
<dbReference type="Pfam" id="PF00501">
    <property type="entry name" value="AMP-binding"/>
    <property type="match status" value="1"/>
</dbReference>
<dbReference type="InterPro" id="IPR020845">
    <property type="entry name" value="AMP-binding_CS"/>
</dbReference>
<accession>A0A1E7N0R2</accession>
<evidence type="ECO:0000256" key="1">
    <source>
        <dbReference type="ARBA" id="ARBA00022450"/>
    </source>
</evidence>
<dbReference type="PANTHER" id="PTHR45527">
    <property type="entry name" value="NONRIBOSOMAL PEPTIDE SYNTHETASE"/>
    <property type="match status" value="1"/>
</dbReference>
<dbReference type="SUPFAM" id="SSF56801">
    <property type="entry name" value="Acetyl-CoA synthetase-like"/>
    <property type="match status" value="1"/>
</dbReference>
<dbReference type="PROSITE" id="PS00455">
    <property type="entry name" value="AMP_BINDING"/>
    <property type="match status" value="1"/>
</dbReference>